<dbReference type="RefSeq" id="WP_344243237.1">
    <property type="nucleotide sequence ID" value="NZ_BAAAHH010000022.1"/>
</dbReference>
<keyword evidence="3" id="KW-0479">Metal-binding</keyword>
<accession>A0ABN1RKX1</accession>
<dbReference type="Pfam" id="PF04324">
    <property type="entry name" value="Fer2_BFD"/>
    <property type="match status" value="1"/>
</dbReference>
<comment type="caution">
    <text evidence="11">The sequence shown here is derived from an EMBL/GenBank/DDBJ whole genome shotgun (WGS) entry which is preliminary data.</text>
</comment>
<feature type="compositionally biased region" description="Basic residues" evidence="9">
    <location>
        <begin position="100"/>
        <end position="114"/>
    </location>
</feature>
<keyword evidence="2" id="KW-0001">2Fe-2S</keyword>
<keyword evidence="6" id="KW-0411">Iron-sulfur</keyword>
<evidence type="ECO:0000259" key="10">
    <source>
        <dbReference type="Pfam" id="PF04324"/>
    </source>
</evidence>
<evidence type="ECO:0000256" key="9">
    <source>
        <dbReference type="SAM" id="MobiDB-lite"/>
    </source>
</evidence>
<organism evidence="11 12">
    <name type="scientific">Actinocorallia libanotica</name>
    <dbReference type="NCBI Taxonomy" id="46162"/>
    <lineage>
        <taxon>Bacteria</taxon>
        <taxon>Bacillati</taxon>
        <taxon>Actinomycetota</taxon>
        <taxon>Actinomycetes</taxon>
        <taxon>Streptosporangiales</taxon>
        <taxon>Thermomonosporaceae</taxon>
        <taxon>Actinocorallia</taxon>
    </lineage>
</organism>
<evidence type="ECO:0000256" key="7">
    <source>
        <dbReference type="ARBA" id="ARBA00039386"/>
    </source>
</evidence>
<feature type="compositionally biased region" description="Low complexity" evidence="9">
    <location>
        <begin position="85"/>
        <end position="99"/>
    </location>
</feature>
<dbReference type="Gene3D" id="1.10.10.1100">
    <property type="entry name" value="BFD-like [2Fe-2S]-binding domain"/>
    <property type="match status" value="1"/>
</dbReference>
<gene>
    <name evidence="11" type="ORF">GCM10009550_48580</name>
</gene>
<evidence type="ECO:0000256" key="8">
    <source>
        <dbReference type="ARBA" id="ARBA00046332"/>
    </source>
</evidence>
<evidence type="ECO:0000256" key="2">
    <source>
        <dbReference type="ARBA" id="ARBA00022714"/>
    </source>
</evidence>
<dbReference type="Proteomes" id="UP001500665">
    <property type="component" value="Unassembled WGS sequence"/>
</dbReference>
<dbReference type="InterPro" id="IPR007419">
    <property type="entry name" value="BFD-like_2Fe2S-bd_dom"/>
</dbReference>
<comment type="similarity">
    <text evidence="8">Belongs to the Bfd family.</text>
</comment>
<evidence type="ECO:0000313" key="11">
    <source>
        <dbReference type="EMBL" id="GAA0959152.1"/>
    </source>
</evidence>
<feature type="domain" description="BFD-like [2Fe-2S]-binding" evidence="10">
    <location>
        <begin position="2"/>
        <end position="50"/>
    </location>
</feature>
<name>A0ABN1RKX1_9ACTN</name>
<dbReference type="InterPro" id="IPR041854">
    <property type="entry name" value="BFD-like_2Fe2S-bd_dom_sf"/>
</dbReference>
<feature type="region of interest" description="Disordered" evidence="9">
    <location>
        <begin position="63"/>
        <end position="114"/>
    </location>
</feature>
<evidence type="ECO:0000256" key="6">
    <source>
        <dbReference type="ARBA" id="ARBA00023014"/>
    </source>
</evidence>
<dbReference type="PANTHER" id="PTHR37424:SF1">
    <property type="entry name" value="BACTERIOFERRITIN-ASSOCIATED FERREDOXIN"/>
    <property type="match status" value="1"/>
</dbReference>
<evidence type="ECO:0000256" key="4">
    <source>
        <dbReference type="ARBA" id="ARBA00022982"/>
    </source>
</evidence>
<keyword evidence="1" id="KW-0813">Transport</keyword>
<protein>
    <recommendedName>
        <fullName evidence="7">Bacterioferritin-associated ferredoxin</fullName>
    </recommendedName>
</protein>
<sequence>MYVCICNAVTEDAVHDCLAAGAQTTRAVKEGCGMRPGCGSCTRRITAMVSEWRTASELMDALTGGPATLQPVPAAAEERVPEIPPATAAEAEEPASARPPHQRRTRKGVKQPAA</sequence>
<keyword evidence="4" id="KW-0249">Electron transport</keyword>
<dbReference type="PANTHER" id="PTHR37424">
    <property type="entry name" value="BACTERIOFERRITIN-ASSOCIATED FERREDOXIN"/>
    <property type="match status" value="1"/>
</dbReference>
<evidence type="ECO:0000256" key="5">
    <source>
        <dbReference type="ARBA" id="ARBA00023004"/>
    </source>
</evidence>
<evidence type="ECO:0000256" key="3">
    <source>
        <dbReference type="ARBA" id="ARBA00022723"/>
    </source>
</evidence>
<reference evidence="11 12" key="1">
    <citation type="journal article" date="2019" name="Int. J. Syst. Evol. Microbiol.">
        <title>The Global Catalogue of Microorganisms (GCM) 10K type strain sequencing project: providing services to taxonomists for standard genome sequencing and annotation.</title>
        <authorList>
            <consortium name="The Broad Institute Genomics Platform"/>
            <consortium name="The Broad Institute Genome Sequencing Center for Infectious Disease"/>
            <person name="Wu L."/>
            <person name="Ma J."/>
        </authorList>
    </citation>
    <scope>NUCLEOTIDE SEQUENCE [LARGE SCALE GENOMIC DNA]</scope>
    <source>
        <strain evidence="11 12">JCM 10696</strain>
    </source>
</reference>
<dbReference type="EMBL" id="BAAAHH010000022">
    <property type="protein sequence ID" value="GAA0959152.1"/>
    <property type="molecule type" value="Genomic_DNA"/>
</dbReference>
<evidence type="ECO:0000313" key="12">
    <source>
        <dbReference type="Proteomes" id="UP001500665"/>
    </source>
</evidence>
<evidence type="ECO:0000256" key="1">
    <source>
        <dbReference type="ARBA" id="ARBA00022448"/>
    </source>
</evidence>
<keyword evidence="12" id="KW-1185">Reference proteome</keyword>
<keyword evidence="5" id="KW-0408">Iron</keyword>
<dbReference type="InterPro" id="IPR052371">
    <property type="entry name" value="BFD-associated_ferredoxin"/>
</dbReference>
<proteinExistence type="inferred from homology"/>